<organism evidence="2 3">
    <name type="scientific">Mikania micrantha</name>
    <name type="common">bitter vine</name>
    <dbReference type="NCBI Taxonomy" id="192012"/>
    <lineage>
        <taxon>Eukaryota</taxon>
        <taxon>Viridiplantae</taxon>
        <taxon>Streptophyta</taxon>
        <taxon>Embryophyta</taxon>
        <taxon>Tracheophyta</taxon>
        <taxon>Spermatophyta</taxon>
        <taxon>Magnoliopsida</taxon>
        <taxon>eudicotyledons</taxon>
        <taxon>Gunneridae</taxon>
        <taxon>Pentapetalae</taxon>
        <taxon>asterids</taxon>
        <taxon>campanulids</taxon>
        <taxon>Asterales</taxon>
        <taxon>Asteraceae</taxon>
        <taxon>Asteroideae</taxon>
        <taxon>Heliantheae alliance</taxon>
        <taxon>Eupatorieae</taxon>
        <taxon>Mikania</taxon>
    </lineage>
</organism>
<reference evidence="2 3" key="1">
    <citation type="submission" date="2019-05" db="EMBL/GenBank/DDBJ databases">
        <title>Mikania micrantha, genome provides insights into the molecular mechanism of rapid growth.</title>
        <authorList>
            <person name="Liu B."/>
        </authorList>
    </citation>
    <scope>NUCLEOTIDE SEQUENCE [LARGE SCALE GENOMIC DNA]</scope>
    <source>
        <strain evidence="2">NLD-2019</strain>
        <tissue evidence="2">Leaf</tissue>
    </source>
</reference>
<dbReference type="AlphaFoldDB" id="A0A5N6NRB2"/>
<dbReference type="InterPro" id="IPR003676">
    <property type="entry name" value="SAUR_fam"/>
</dbReference>
<comment type="caution">
    <text evidence="2">The sequence shown here is derived from an EMBL/GenBank/DDBJ whole genome shotgun (WGS) entry which is preliminary data.</text>
</comment>
<dbReference type="EMBL" id="SZYD01000009">
    <property type="protein sequence ID" value="KAD5316760.1"/>
    <property type="molecule type" value="Genomic_DNA"/>
</dbReference>
<evidence type="ECO:0000313" key="2">
    <source>
        <dbReference type="EMBL" id="KAD5316760.1"/>
    </source>
</evidence>
<dbReference type="GO" id="GO:0009733">
    <property type="term" value="P:response to auxin"/>
    <property type="evidence" value="ECO:0007669"/>
    <property type="project" value="InterPro"/>
</dbReference>
<name>A0A5N6NRB2_9ASTR</name>
<comment type="similarity">
    <text evidence="1">Belongs to the ARG7 family.</text>
</comment>
<keyword evidence="3" id="KW-1185">Reference proteome</keyword>
<proteinExistence type="inferred from homology"/>
<protein>
    <submittedName>
        <fullName evidence="2">Uncharacterized protein</fullName>
    </submittedName>
</protein>
<dbReference type="PANTHER" id="PTHR31374:SF304">
    <property type="entry name" value="OS04G0537100 PROTEIN"/>
    <property type="match status" value="1"/>
</dbReference>
<accession>A0A5N6NRB2</accession>
<evidence type="ECO:0000256" key="1">
    <source>
        <dbReference type="ARBA" id="ARBA00006974"/>
    </source>
</evidence>
<dbReference type="Proteomes" id="UP000326396">
    <property type="component" value="Linkage Group LG17"/>
</dbReference>
<sequence length="179" mass="20732">MHKIRGFRIRHKLRRIIQHQRVKESSYKRLNRPRITITDRAMTKLCAFARSLTKDICFRKAGSSYIRVEEEKKNPVPKGHLAVYVGEKEGDVHRVLVPVFYFNHPLFVDLLREAEKVYGFNYDGGIHVPCRISEFQNLQTKINADGFPPRRSWRLPFFKSRLSKGVGLRVAAIAAEAVG</sequence>
<evidence type="ECO:0000313" key="3">
    <source>
        <dbReference type="Proteomes" id="UP000326396"/>
    </source>
</evidence>
<gene>
    <name evidence="2" type="ORF">E3N88_16706</name>
</gene>
<dbReference type="PANTHER" id="PTHR31374">
    <property type="entry name" value="AUXIN-INDUCED PROTEIN-LIKE-RELATED"/>
    <property type="match status" value="1"/>
</dbReference>
<dbReference type="Pfam" id="PF02519">
    <property type="entry name" value="Auxin_inducible"/>
    <property type="match status" value="1"/>
</dbReference>
<dbReference type="OrthoDB" id="1026046at2759"/>